<keyword evidence="7" id="KW-0808">Transferase</keyword>
<accession>A0A915CSH6</accession>
<dbReference type="InterPro" id="IPR050537">
    <property type="entry name" value="2-oxoacid_dehydrogenase"/>
</dbReference>
<comment type="cofactor">
    <cofactor evidence="1">
        <name>(R)-lipoate</name>
        <dbReference type="ChEBI" id="CHEBI:83088"/>
    </cofactor>
</comment>
<dbReference type="AlphaFoldDB" id="A0A915CSH6"/>
<dbReference type="GO" id="GO:0006099">
    <property type="term" value="P:tricarboxylic acid cycle"/>
    <property type="evidence" value="ECO:0007669"/>
    <property type="project" value="UniProtKB-KW"/>
</dbReference>
<evidence type="ECO:0000256" key="1">
    <source>
        <dbReference type="ARBA" id="ARBA00001938"/>
    </source>
</evidence>
<dbReference type="GO" id="GO:0004149">
    <property type="term" value="F:dihydrolipoyllysine-residue succinyltransferase activity"/>
    <property type="evidence" value="ECO:0007669"/>
    <property type="project" value="UniProtKB-EC"/>
</dbReference>
<evidence type="ECO:0000256" key="6">
    <source>
        <dbReference type="ARBA" id="ARBA00022532"/>
    </source>
</evidence>
<dbReference type="Proteomes" id="UP000887574">
    <property type="component" value="Unplaced"/>
</dbReference>
<dbReference type="GO" id="GO:0005739">
    <property type="term" value="C:mitochondrion"/>
    <property type="evidence" value="ECO:0007669"/>
    <property type="project" value="TreeGrafter"/>
</dbReference>
<comment type="similarity">
    <text evidence="3">Belongs to the 2-oxoacid dehydrogenase family.</text>
</comment>
<evidence type="ECO:0000313" key="14">
    <source>
        <dbReference type="Proteomes" id="UP000887574"/>
    </source>
</evidence>
<proteinExistence type="inferred from homology"/>
<name>A0A915CSH6_9BILA</name>
<evidence type="ECO:0000256" key="5">
    <source>
        <dbReference type="ARBA" id="ARBA00020294"/>
    </source>
</evidence>
<evidence type="ECO:0000256" key="10">
    <source>
        <dbReference type="ARBA" id="ARBA00031331"/>
    </source>
</evidence>
<keyword evidence="6" id="KW-0816">Tricarboxylic acid cycle</keyword>
<evidence type="ECO:0000259" key="13">
    <source>
        <dbReference type="Pfam" id="PF00198"/>
    </source>
</evidence>
<evidence type="ECO:0000256" key="7">
    <source>
        <dbReference type="ARBA" id="ARBA00022679"/>
    </source>
</evidence>
<evidence type="ECO:0000256" key="8">
    <source>
        <dbReference type="ARBA" id="ARBA00022823"/>
    </source>
</evidence>
<protein>
    <recommendedName>
        <fullName evidence="5">Dihydrolipoyllysine-residue succinyltransferase component of 2-oxoglutarate dehydrogenase complex, mitochondrial</fullName>
        <ecNumber evidence="4">2.3.1.61</ecNumber>
    </recommendedName>
    <alternativeName>
        <fullName evidence="11">2-oxoglutarate dehydrogenase complex component E2</fullName>
    </alternativeName>
    <alternativeName>
        <fullName evidence="10">E2K</fullName>
    </alternativeName>
</protein>
<evidence type="ECO:0000256" key="3">
    <source>
        <dbReference type="ARBA" id="ARBA00007317"/>
    </source>
</evidence>
<comment type="function">
    <text evidence="12">Dihydrolipoamide succinyltransferase (E2) component of the 2-oxoglutarate dehydrogenase complex. The 2-oxoglutarate dehydrogenase complex catalyzes the overall conversion of 2-oxoglutarate to succinyl-CoA and CO(2). The 2-oxoglutarate dehydrogenase complex is mainly active in the mitochondrion. A fraction of the 2-oxoglutarate dehydrogenase complex also localizes in the nucleus and is required for lysine succinylation of histones: associates with KAT2A on chromatin and provides succinyl-CoA to histone succinyltransferase KAT2A.</text>
</comment>
<feature type="domain" description="2-oxoacid dehydrogenase acyltransferase catalytic" evidence="13">
    <location>
        <begin position="106"/>
        <end position="141"/>
    </location>
</feature>
<evidence type="ECO:0000256" key="11">
    <source>
        <dbReference type="ARBA" id="ARBA00032406"/>
    </source>
</evidence>
<evidence type="ECO:0000256" key="4">
    <source>
        <dbReference type="ARBA" id="ARBA00012945"/>
    </source>
</evidence>
<dbReference type="InterPro" id="IPR001078">
    <property type="entry name" value="2-oxoacid_DH_actylTfrase"/>
</dbReference>
<dbReference type="Gene3D" id="3.30.559.10">
    <property type="entry name" value="Chloramphenicol acetyltransferase-like domain"/>
    <property type="match status" value="1"/>
</dbReference>
<dbReference type="Pfam" id="PF00198">
    <property type="entry name" value="2-oxoacid_dh"/>
    <property type="match status" value="1"/>
</dbReference>
<evidence type="ECO:0000256" key="9">
    <source>
        <dbReference type="ARBA" id="ARBA00023315"/>
    </source>
</evidence>
<dbReference type="InterPro" id="IPR023213">
    <property type="entry name" value="CAT-like_dom_sf"/>
</dbReference>
<dbReference type="EC" id="2.3.1.61" evidence="4"/>
<keyword evidence="14" id="KW-1185">Reference proteome</keyword>
<keyword evidence="8" id="KW-0450">Lipoyl</keyword>
<evidence type="ECO:0000313" key="15">
    <source>
        <dbReference type="WBParaSite" id="jg1165"/>
    </source>
</evidence>
<dbReference type="SUPFAM" id="SSF52777">
    <property type="entry name" value="CoA-dependent acyltransferases"/>
    <property type="match status" value="1"/>
</dbReference>
<evidence type="ECO:0000256" key="2">
    <source>
        <dbReference type="ARBA" id="ARBA00005145"/>
    </source>
</evidence>
<dbReference type="WBParaSite" id="jg1165">
    <property type="protein sequence ID" value="jg1165"/>
    <property type="gene ID" value="jg1165"/>
</dbReference>
<evidence type="ECO:0000256" key="12">
    <source>
        <dbReference type="ARBA" id="ARBA00046046"/>
    </source>
</evidence>
<sequence length="207" mass="23009">MNRMRIRIAERLKEAQNTNAMLTTFNEKRDAFAQKIPGSVPEKAQREAGSNVTICSCRCHRLAGSTNCQCSNRRNEIVYRNSVIFDSRCNSEGSRSASGSQCRVYGYAQIEKTMAELALKARDGKIAIEDMEGGTFTISNGAFSALSLVLRSSIHLNLPFWECMNIRPADCCDGKFGSTWVICSKFSFSARSTPNDVYCSDLRPSLD</sequence>
<dbReference type="PANTHER" id="PTHR43416:SF5">
    <property type="entry name" value="DIHYDROLIPOYLLYSINE-RESIDUE SUCCINYLTRANSFERASE COMPONENT OF 2-OXOGLUTARATE DEHYDROGENASE COMPLEX, MITOCHONDRIAL"/>
    <property type="match status" value="1"/>
</dbReference>
<comment type="pathway">
    <text evidence="2">Amino-acid degradation; L-lysine degradation via saccharopine pathway; glutaryl-CoA from L-lysine: step 6/6.</text>
</comment>
<dbReference type="PANTHER" id="PTHR43416">
    <property type="entry name" value="DIHYDROLIPOYLLYSINE-RESIDUE SUCCINYLTRANSFERASE COMPONENT OF 2-OXOGLUTARATE DEHYDROGENASE COMPLEX, MITOCHONDRIAL-RELATED"/>
    <property type="match status" value="1"/>
</dbReference>
<organism evidence="14 15">
    <name type="scientific">Ditylenchus dipsaci</name>
    <dbReference type="NCBI Taxonomy" id="166011"/>
    <lineage>
        <taxon>Eukaryota</taxon>
        <taxon>Metazoa</taxon>
        <taxon>Ecdysozoa</taxon>
        <taxon>Nematoda</taxon>
        <taxon>Chromadorea</taxon>
        <taxon>Rhabditida</taxon>
        <taxon>Tylenchina</taxon>
        <taxon>Tylenchomorpha</taxon>
        <taxon>Sphaerularioidea</taxon>
        <taxon>Anguinidae</taxon>
        <taxon>Anguininae</taxon>
        <taxon>Ditylenchus</taxon>
    </lineage>
</organism>
<keyword evidence="9" id="KW-0012">Acyltransferase</keyword>
<reference evidence="15" key="1">
    <citation type="submission" date="2022-11" db="UniProtKB">
        <authorList>
            <consortium name="WormBaseParasite"/>
        </authorList>
    </citation>
    <scope>IDENTIFICATION</scope>
</reference>